<comment type="caution">
    <text evidence="1">The sequence shown here is derived from an EMBL/GenBank/DDBJ whole genome shotgun (WGS) entry which is preliminary data.</text>
</comment>
<dbReference type="STRING" id="742726.HMPREF9448_02841"/>
<evidence type="ECO:0000313" key="1">
    <source>
        <dbReference type="EMBL" id="EJZ62158.1"/>
    </source>
</evidence>
<accession>K0WS04</accession>
<reference evidence="1 2" key="1">
    <citation type="submission" date="2012-08" db="EMBL/GenBank/DDBJ databases">
        <title>The Genome Sequence of Barnesiella intestinihominis YIT 11860.</title>
        <authorList>
            <consortium name="The Broad Institute Genome Sequencing Platform"/>
            <person name="Earl A."/>
            <person name="Ward D."/>
            <person name="Feldgarden M."/>
            <person name="Gevers D."/>
            <person name="Morotomi M."/>
            <person name="Walker B."/>
            <person name="Young S.K."/>
            <person name="Zeng Q."/>
            <person name="Gargeya S."/>
            <person name="Fitzgerald M."/>
            <person name="Haas B."/>
            <person name="Abouelleil A."/>
            <person name="Alvarado L."/>
            <person name="Arachchi H.M."/>
            <person name="Berlin A.M."/>
            <person name="Chapman S.B."/>
            <person name="Goldberg J."/>
            <person name="Griggs A."/>
            <person name="Gujja S."/>
            <person name="Hansen M."/>
            <person name="Howarth C."/>
            <person name="Imamovic A."/>
            <person name="Larimer J."/>
            <person name="McCowen C."/>
            <person name="Montmayeur A."/>
            <person name="Murphy C."/>
            <person name="Neiman D."/>
            <person name="Pearson M."/>
            <person name="Priest M."/>
            <person name="Roberts A."/>
            <person name="Saif S."/>
            <person name="Shea T."/>
            <person name="Sisk P."/>
            <person name="Sykes S."/>
            <person name="Wortman J."/>
            <person name="Nusbaum C."/>
            <person name="Birren B."/>
        </authorList>
    </citation>
    <scope>NUCLEOTIDE SEQUENCE [LARGE SCALE GENOMIC DNA]</scope>
    <source>
        <strain evidence="1 2">YIT 11860</strain>
    </source>
</reference>
<dbReference type="AlphaFoldDB" id="K0WS04"/>
<dbReference type="EMBL" id="ADLE01000018">
    <property type="protein sequence ID" value="EJZ62158.1"/>
    <property type="molecule type" value="Genomic_DNA"/>
</dbReference>
<proteinExistence type="predicted"/>
<dbReference type="HOGENOM" id="CLU_2244662_0_0_10"/>
<name>K0WS04_9BACT</name>
<dbReference type="Proteomes" id="UP000006044">
    <property type="component" value="Unassembled WGS sequence"/>
</dbReference>
<organism evidence="1 2">
    <name type="scientific">Barnesiella intestinihominis YIT 11860</name>
    <dbReference type="NCBI Taxonomy" id="742726"/>
    <lineage>
        <taxon>Bacteria</taxon>
        <taxon>Pseudomonadati</taxon>
        <taxon>Bacteroidota</taxon>
        <taxon>Bacteroidia</taxon>
        <taxon>Bacteroidales</taxon>
        <taxon>Barnesiellaceae</taxon>
        <taxon>Barnesiella</taxon>
    </lineage>
</organism>
<protein>
    <submittedName>
        <fullName evidence="1">Uncharacterized protein</fullName>
    </submittedName>
</protein>
<keyword evidence="2" id="KW-1185">Reference proteome</keyword>
<dbReference type="eggNOG" id="ENOG502ZXN7">
    <property type="taxonomic scope" value="Bacteria"/>
</dbReference>
<evidence type="ECO:0000313" key="2">
    <source>
        <dbReference type="Proteomes" id="UP000006044"/>
    </source>
</evidence>
<sequence>MSHEDFDTWSTLTVGFNYTKSLVICLTFYDYKNVQHHTYATIEKDEAMAMSEQLNVKLTDLPQTICKHCGDTSYVFVPSHVEELFKDVLNFILDCGAHYRISRD</sequence>
<gene>
    <name evidence="1" type="ORF">HMPREF9448_02841</name>
</gene>